<evidence type="ECO:0000259" key="2">
    <source>
        <dbReference type="Pfam" id="PF13840"/>
    </source>
</evidence>
<evidence type="ECO:0000313" key="4">
    <source>
        <dbReference type="Proteomes" id="UP000276309"/>
    </source>
</evidence>
<accession>A0A3G2L9T5</accession>
<feature type="domain" description="DUF2241" evidence="1">
    <location>
        <begin position="2"/>
        <end position="69"/>
    </location>
</feature>
<organism evidence="3 4">
    <name type="scientific">Euzebyella marina</name>
    <dbReference type="NCBI Taxonomy" id="1761453"/>
    <lineage>
        <taxon>Bacteria</taxon>
        <taxon>Pseudomonadati</taxon>
        <taxon>Bacteroidota</taxon>
        <taxon>Flavobacteriia</taxon>
        <taxon>Flavobacteriales</taxon>
        <taxon>Flavobacteriaceae</taxon>
        <taxon>Euzebyella</taxon>
    </lineage>
</organism>
<proteinExistence type="predicted"/>
<dbReference type="Pfam" id="PF13840">
    <property type="entry name" value="ACT_7"/>
    <property type="match status" value="1"/>
</dbReference>
<dbReference type="EMBL" id="CP032050">
    <property type="protein sequence ID" value="AYN68971.1"/>
    <property type="molecule type" value="Genomic_DNA"/>
</dbReference>
<gene>
    <name evidence="3" type="ORF">D1013_17085</name>
</gene>
<sequence length="132" mass="14549">MSGENNLEHLLKNLKPVLHPGKYVFTSQSSDKSVPIESVIGTFTEKEGTTLILSLENAVKLGMNYEFVAAWITLEVHSSLEAIGLTAVFSNALTSHQISCNVIAGFYHDHLFVDYTDGPKAVKILKELSKNR</sequence>
<dbReference type="Proteomes" id="UP000276309">
    <property type="component" value="Chromosome"/>
</dbReference>
<dbReference type="PANTHER" id="PTHR39199:SF1">
    <property type="entry name" value="BLR5128 PROTEIN"/>
    <property type="match status" value="1"/>
</dbReference>
<evidence type="ECO:0000313" key="3">
    <source>
        <dbReference type="EMBL" id="AYN68971.1"/>
    </source>
</evidence>
<dbReference type="KEGG" id="emar:D1013_17085"/>
<dbReference type="RefSeq" id="WP_121849982.1">
    <property type="nucleotide sequence ID" value="NZ_CP032050.1"/>
</dbReference>
<dbReference type="Pfam" id="PF10000">
    <property type="entry name" value="ACT_3"/>
    <property type="match status" value="1"/>
</dbReference>
<evidence type="ECO:0000259" key="1">
    <source>
        <dbReference type="Pfam" id="PF10000"/>
    </source>
</evidence>
<dbReference type="InterPro" id="IPR018717">
    <property type="entry name" value="DUF2241"/>
</dbReference>
<reference evidence="3 4" key="1">
    <citation type="submission" date="2018-08" db="EMBL/GenBank/DDBJ databases">
        <title>The reduced genetic potential of extracellular carbohydrate catabolism in Euzebyella marina RN62, a Flavobacteriia bacterium isolated from the hadal water.</title>
        <authorList>
            <person name="Xue C."/>
        </authorList>
    </citation>
    <scope>NUCLEOTIDE SEQUENCE [LARGE SCALE GENOMIC DNA]</scope>
    <source>
        <strain evidence="3 4">RN62</strain>
    </source>
</reference>
<protein>
    <submittedName>
        <fullName evidence="3">ACT domain-containing protein</fullName>
    </submittedName>
</protein>
<dbReference type="AlphaFoldDB" id="A0A3G2L9T5"/>
<feature type="domain" description="CASTOR ACT" evidence="2">
    <location>
        <begin position="70"/>
        <end position="127"/>
    </location>
</feature>
<dbReference type="InterPro" id="IPR045865">
    <property type="entry name" value="ACT-like_dom_sf"/>
</dbReference>
<name>A0A3G2L9T5_9FLAO</name>
<keyword evidence="4" id="KW-1185">Reference proteome</keyword>
<dbReference type="OrthoDB" id="517867at2"/>
<dbReference type="PANTHER" id="PTHR39199">
    <property type="entry name" value="BLR5128 PROTEIN"/>
    <property type="match status" value="1"/>
</dbReference>
<dbReference type="Gene3D" id="3.30.2130.10">
    <property type="entry name" value="VC0802-like"/>
    <property type="match status" value="1"/>
</dbReference>
<dbReference type="InterPro" id="IPR027795">
    <property type="entry name" value="CASTOR_ACT_dom"/>
</dbReference>
<dbReference type="SUPFAM" id="SSF55021">
    <property type="entry name" value="ACT-like"/>
    <property type="match status" value="2"/>
</dbReference>